<accession>A0A6G0XCP1</accession>
<dbReference type="AlphaFoldDB" id="A0A6G0XCP1"/>
<dbReference type="GO" id="GO:0008810">
    <property type="term" value="F:cellulase activity"/>
    <property type="evidence" value="ECO:0007669"/>
    <property type="project" value="UniProtKB-EC"/>
</dbReference>
<dbReference type="GO" id="GO:0005576">
    <property type="term" value="C:extracellular region"/>
    <property type="evidence" value="ECO:0007669"/>
    <property type="project" value="InterPro"/>
</dbReference>
<dbReference type="SMART" id="SM00236">
    <property type="entry name" value="fCBD"/>
    <property type="match status" value="3"/>
</dbReference>
<protein>
    <recommendedName>
        <fullName evidence="3">cellulase</fullName>
        <ecNumber evidence="3">3.2.1.4</ecNumber>
    </recommendedName>
</protein>
<evidence type="ECO:0000313" key="16">
    <source>
        <dbReference type="Proteomes" id="UP000481153"/>
    </source>
</evidence>
<dbReference type="PANTHER" id="PTHR33753:SF1">
    <property type="entry name" value="ENDO-BETA-1,4-GLUCANASE CELB"/>
    <property type="match status" value="1"/>
</dbReference>
<evidence type="ECO:0000256" key="9">
    <source>
        <dbReference type="ARBA" id="ARBA00023277"/>
    </source>
</evidence>
<keyword evidence="8" id="KW-0325">Glycoprotein</keyword>
<evidence type="ECO:0000259" key="14">
    <source>
        <dbReference type="PROSITE" id="PS51164"/>
    </source>
</evidence>
<evidence type="ECO:0000256" key="10">
    <source>
        <dbReference type="ARBA" id="ARBA00023295"/>
    </source>
</evidence>
<proteinExistence type="inferred from homology"/>
<dbReference type="SUPFAM" id="SSF49899">
    <property type="entry name" value="Concanavalin A-like lectins/glucanases"/>
    <property type="match status" value="1"/>
</dbReference>
<sequence>MNVRAILAALALAAVSNGQQIGTNTPEVHPVLTTQTCTTGGGCTPETSKVVIDANWRWIHQVGSSTNCRNGGSWDGGLCPDPTTCAKNCALDGVDYGAAGVVTSGGNLNVQLNNRMYLLQDDSNYKIYKVLNKEFTFEVDVSKVPCGGNSALYFVPMDQDGGKSKYPNNKAGAAYGTGYCDAQCPGGNAFVNGQANMNNNMGQCCMEMDIWEANSVSNALTPHTCTVDGVYTCVGGDCGVCDKGGCGANPWAMGNHNLYGPGSSFSLDTTKPFTVVTQFITDDNSPNGNLAQINRFYLQNGKKIDNPSSLTDSYCSWASDFESKGGMKAMGRALKSGMVLAISVWTGEMGWLDSGNAGSCPSNPPAVTSAPVSITNIRVGDIGSTTGTTPPPSPPTPSSTTTPGSSPPVTTSPPSPPSPPSTSAPSPGGTVGEWGQCGGTWYNGPTQCQSGLKCQHWKDEYWQCIPAVEIWGQCGGRWYNGPTVCQDGLKCQYWKDEYSQCIPAVEIWGQCGGRWYNGPTVCQDGLKCQYWKDDYSQCIPQ</sequence>
<dbReference type="VEuPathDB" id="FungiDB:AeMF1_013484"/>
<dbReference type="InterPro" id="IPR037019">
    <property type="entry name" value="Glyco_hydro_7_sf"/>
</dbReference>
<dbReference type="VEuPathDB" id="FungiDB:AeMF1_014837"/>
<feature type="chain" id="PRO_5026343372" description="cellulase" evidence="13">
    <location>
        <begin position="19"/>
        <end position="541"/>
    </location>
</feature>
<feature type="compositionally biased region" description="Low complexity" evidence="12">
    <location>
        <begin position="398"/>
        <end position="409"/>
    </location>
</feature>
<keyword evidence="7" id="KW-1015">Disulfide bond</keyword>
<dbReference type="EMBL" id="VJMJ01000081">
    <property type="protein sequence ID" value="KAF0737786.1"/>
    <property type="molecule type" value="Genomic_DNA"/>
</dbReference>
<dbReference type="InterPro" id="IPR013320">
    <property type="entry name" value="ConA-like_dom_sf"/>
</dbReference>
<organism evidence="15 16">
    <name type="scientific">Aphanomyces euteiches</name>
    <dbReference type="NCBI Taxonomy" id="100861"/>
    <lineage>
        <taxon>Eukaryota</taxon>
        <taxon>Sar</taxon>
        <taxon>Stramenopiles</taxon>
        <taxon>Oomycota</taxon>
        <taxon>Saprolegniomycetes</taxon>
        <taxon>Saprolegniales</taxon>
        <taxon>Verrucalvaceae</taxon>
        <taxon>Aphanomyces</taxon>
    </lineage>
</organism>
<dbReference type="PRINTS" id="PR00734">
    <property type="entry name" value="GLHYDRLASE7"/>
</dbReference>
<evidence type="ECO:0000256" key="13">
    <source>
        <dbReference type="SAM" id="SignalP"/>
    </source>
</evidence>
<evidence type="ECO:0000256" key="8">
    <source>
        <dbReference type="ARBA" id="ARBA00023180"/>
    </source>
</evidence>
<feature type="domain" description="CBM1" evidence="14">
    <location>
        <begin position="429"/>
        <end position="465"/>
    </location>
</feature>
<keyword evidence="6" id="KW-0136">Cellulose degradation</keyword>
<comment type="catalytic activity">
    <reaction evidence="1">
        <text>Endohydrolysis of (1-&gt;4)-beta-D-glucosidic linkages in cellulose, lichenin and cereal beta-D-glucans.</text>
        <dbReference type="EC" id="3.2.1.4"/>
    </reaction>
</comment>
<reference evidence="15 16" key="1">
    <citation type="submission" date="2019-07" db="EMBL/GenBank/DDBJ databases">
        <title>Genomics analysis of Aphanomyces spp. identifies a new class of oomycete effector associated with host adaptation.</title>
        <authorList>
            <person name="Gaulin E."/>
        </authorList>
    </citation>
    <scope>NUCLEOTIDE SEQUENCE [LARGE SCALE GENOMIC DNA]</scope>
    <source>
        <strain evidence="15 16">ATCC 201684</strain>
    </source>
</reference>
<name>A0A6G0XCP1_9STRA</name>
<dbReference type="Pfam" id="PF00840">
    <property type="entry name" value="Glyco_hydro_7"/>
    <property type="match status" value="1"/>
</dbReference>
<feature type="compositionally biased region" description="Pro residues" evidence="12">
    <location>
        <begin position="410"/>
        <end position="422"/>
    </location>
</feature>
<dbReference type="Gene3D" id="2.70.100.10">
    <property type="entry name" value="Glycoside hydrolase, family 7, domain"/>
    <property type="match status" value="1"/>
</dbReference>
<dbReference type="PANTHER" id="PTHR33753">
    <property type="entry name" value="1,4-BETA-D-GLUCAN CELLOBIOHYDROLASE B"/>
    <property type="match status" value="1"/>
</dbReference>
<comment type="similarity">
    <text evidence="2">Belongs to the glycosyl hydrolase 7 (cellulase C) family.</text>
</comment>
<keyword evidence="11" id="KW-0624">Polysaccharide degradation</keyword>
<keyword evidence="9" id="KW-0119">Carbohydrate metabolism</keyword>
<keyword evidence="10" id="KW-0326">Glycosidase</keyword>
<evidence type="ECO:0000313" key="15">
    <source>
        <dbReference type="EMBL" id="KAF0737786.1"/>
    </source>
</evidence>
<dbReference type="InterPro" id="IPR001722">
    <property type="entry name" value="Glyco_hydro_7"/>
</dbReference>
<feature type="signal peptide" evidence="13">
    <location>
        <begin position="1"/>
        <end position="18"/>
    </location>
</feature>
<dbReference type="InterPro" id="IPR000254">
    <property type="entry name" value="CBD"/>
</dbReference>
<gene>
    <name evidence="15" type="ORF">Ae201684_006279</name>
</gene>
<evidence type="ECO:0000256" key="11">
    <source>
        <dbReference type="ARBA" id="ARBA00023326"/>
    </source>
</evidence>
<dbReference type="Proteomes" id="UP000481153">
    <property type="component" value="Unassembled WGS sequence"/>
</dbReference>
<evidence type="ECO:0000256" key="7">
    <source>
        <dbReference type="ARBA" id="ARBA00023157"/>
    </source>
</evidence>
<keyword evidence="4 13" id="KW-0732">Signal</keyword>
<keyword evidence="5" id="KW-0378">Hydrolase</keyword>
<evidence type="ECO:0000256" key="12">
    <source>
        <dbReference type="SAM" id="MobiDB-lite"/>
    </source>
</evidence>
<feature type="domain" description="CBM1" evidence="14">
    <location>
        <begin position="503"/>
        <end position="539"/>
    </location>
</feature>
<dbReference type="InterPro" id="IPR035971">
    <property type="entry name" value="CBD_sf"/>
</dbReference>
<evidence type="ECO:0000256" key="1">
    <source>
        <dbReference type="ARBA" id="ARBA00000966"/>
    </source>
</evidence>
<dbReference type="PROSITE" id="PS51164">
    <property type="entry name" value="CBM1_2"/>
    <property type="match status" value="3"/>
</dbReference>
<feature type="region of interest" description="Disordered" evidence="12">
    <location>
        <begin position="380"/>
        <end position="430"/>
    </location>
</feature>
<evidence type="ECO:0000256" key="2">
    <source>
        <dbReference type="ARBA" id="ARBA00006044"/>
    </source>
</evidence>
<feature type="domain" description="CBM1" evidence="14">
    <location>
        <begin position="466"/>
        <end position="502"/>
    </location>
</feature>
<dbReference type="GO" id="GO:0030248">
    <property type="term" value="F:cellulose binding"/>
    <property type="evidence" value="ECO:0007669"/>
    <property type="project" value="InterPro"/>
</dbReference>
<keyword evidence="16" id="KW-1185">Reference proteome</keyword>
<dbReference type="SUPFAM" id="SSF57180">
    <property type="entry name" value="Cellulose-binding domain"/>
    <property type="match status" value="3"/>
</dbReference>
<evidence type="ECO:0000256" key="6">
    <source>
        <dbReference type="ARBA" id="ARBA00023001"/>
    </source>
</evidence>
<dbReference type="Pfam" id="PF00734">
    <property type="entry name" value="CBM_1"/>
    <property type="match status" value="3"/>
</dbReference>
<dbReference type="EC" id="3.2.1.4" evidence="3"/>
<dbReference type="CDD" id="cd07999">
    <property type="entry name" value="GH7_CBH_EG"/>
    <property type="match status" value="1"/>
</dbReference>
<evidence type="ECO:0000256" key="3">
    <source>
        <dbReference type="ARBA" id="ARBA00012601"/>
    </source>
</evidence>
<comment type="caution">
    <text evidence="15">The sequence shown here is derived from an EMBL/GenBank/DDBJ whole genome shotgun (WGS) entry which is preliminary data.</text>
</comment>
<evidence type="ECO:0000256" key="5">
    <source>
        <dbReference type="ARBA" id="ARBA00022801"/>
    </source>
</evidence>
<evidence type="ECO:0000256" key="4">
    <source>
        <dbReference type="ARBA" id="ARBA00022729"/>
    </source>
</evidence>
<dbReference type="GO" id="GO:0030245">
    <property type="term" value="P:cellulose catabolic process"/>
    <property type="evidence" value="ECO:0007669"/>
    <property type="project" value="UniProtKB-KW"/>
</dbReference>